<reference evidence="1 2" key="1">
    <citation type="submission" date="2020-02" db="EMBL/GenBank/DDBJ databases">
        <authorList>
            <person name="Ferguson B K."/>
        </authorList>
    </citation>
    <scope>NUCLEOTIDE SEQUENCE [LARGE SCALE GENOMIC DNA]</scope>
</reference>
<evidence type="ECO:0000313" key="1">
    <source>
        <dbReference type="EMBL" id="CAB0036177.1"/>
    </source>
</evidence>
<gene>
    <name evidence="1" type="ORF">TBRA_LOCUS8057</name>
</gene>
<dbReference type="AlphaFoldDB" id="A0A6H5IK99"/>
<accession>A0A6H5IK99</accession>
<dbReference type="Proteomes" id="UP000479190">
    <property type="component" value="Unassembled WGS sequence"/>
</dbReference>
<name>A0A6H5IK99_9HYME</name>
<protein>
    <submittedName>
        <fullName evidence="1">Uncharacterized protein</fullName>
    </submittedName>
</protein>
<proteinExistence type="predicted"/>
<dbReference type="EMBL" id="CADCXV010000809">
    <property type="protein sequence ID" value="CAB0036177.1"/>
    <property type="molecule type" value="Genomic_DNA"/>
</dbReference>
<evidence type="ECO:0000313" key="2">
    <source>
        <dbReference type="Proteomes" id="UP000479190"/>
    </source>
</evidence>
<keyword evidence="2" id="KW-1185">Reference proteome</keyword>
<sequence length="88" mass="10231">MNEAREILVTSMWYIMKSFMHVIYVKKDSQIRVISIFTSVRPNDQSFGKFQVRNMDSCGLFSGAISAPPPAPPPTSQPLIWSFWRWYN</sequence>
<organism evidence="1 2">
    <name type="scientific">Trichogramma brassicae</name>
    <dbReference type="NCBI Taxonomy" id="86971"/>
    <lineage>
        <taxon>Eukaryota</taxon>
        <taxon>Metazoa</taxon>
        <taxon>Ecdysozoa</taxon>
        <taxon>Arthropoda</taxon>
        <taxon>Hexapoda</taxon>
        <taxon>Insecta</taxon>
        <taxon>Pterygota</taxon>
        <taxon>Neoptera</taxon>
        <taxon>Endopterygota</taxon>
        <taxon>Hymenoptera</taxon>
        <taxon>Apocrita</taxon>
        <taxon>Proctotrupomorpha</taxon>
        <taxon>Chalcidoidea</taxon>
        <taxon>Trichogrammatidae</taxon>
        <taxon>Trichogramma</taxon>
    </lineage>
</organism>